<dbReference type="PROSITE" id="PS00107">
    <property type="entry name" value="PROTEIN_KINASE_ATP"/>
    <property type="match status" value="1"/>
</dbReference>
<dbReference type="Gene3D" id="3.30.200.20">
    <property type="entry name" value="Phosphorylase Kinase, domain 1"/>
    <property type="match status" value="4"/>
</dbReference>
<feature type="binding site" evidence="10">
    <location>
        <position position="637"/>
    </location>
    <ligand>
        <name>ATP</name>
        <dbReference type="ChEBI" id="CHEBI:30616"/>
    </ligand>
</feature>
<dbReference type="PROSITE" id="PS50011">
    <property type="entry name" value="PROTEIN_KINASE_DOM"/>
    <property type="match status" value="1"/>
</dbReference>
<keyword evidence="5 10" id="KW-0547">Nucleotide-binding</keyword>
<dbReference type="PANTHER" id="PTHR22984:SF11">
    <property type="entry name" value="AURORA KINASE-RELATED"/>
    <property type="match status" value="1"/>
</dbReference>
<organism evidence="14 15">
    <name type="scientific">Triplophysa tibetana</name>
    <dbReference type="NCBI Taxonomy" id="1572043"/>
    <lineage>
        <taxon>Eukaryota</taxon>
        <taxon>Metazoa</taxon>
        <taxon>Chordata</taxon>
        <taxon>Craniata</taxon>
        <taxon>Vertebrata</taxon>
        <taxon>Euteleostomi</taxon>
        <taxon>Actinopterygii</taxon>
        <taxon>Neopterygii</taxon>
        <taxon>Teleostei</taxon>
        <taxon>Ostariophysi</taxon>
        <taxon>Cypriniformes</taxon>
        <taxon>Nemacheilidae</taxon>
        <taxon>Triplophysa</taxon>
    </lineage>
</organism>
<dbReference type="GO" id="GO:0007346">
    <property type="term" value="P:regulation of mitotic cell cycle"/>
    <property type="evidence" value="ECO:0007669"/>
    <property type="project" value="TreeGrafter"/>
</dbReference>
<feature type="region of interest" description="Disordered" evidence="11">
    <location>
        <begin position="180"/>
        <end position="203"/>
    </location>
</feature>
<dbReference type="GO" id="GO:0004674">
    <property type="term" value="F:protein serine/threonine kinase activity"/>
    <property type="evidence" value="ECO:0007669"/>
    <property type="project" value="UniProtKB-KW"/>
</dbReference>
<evidence type="ECO:0000256" key="8">
    <source>
        <dbReference type="ARBA" id="ARBA00047899"/>
    </source>
</evidence>
<name>A0A5A9N5P4_9TELE</name>
<keyword evidence="15" id="KW-1185">Reference proteome</keyword>
<dbReference type="EMBL" id="SOYY01000022">
    <property type="protein sequence ID" value="KAA0704528.1"/>
    <property type="molecule type" value="Genomic_DNA"/>
</dbReference>
<evidence type="ECO:0000256" key="10">
    <source>
        <dbReference type="PROSITE-ProRule" id="PRU10141"/>
    </source>
</evidence>
<keyword evidence="12" id="KW-0812">Transmembrane</keyword>
<comment type="catalytic activity">
    <reaction evidence="8">
        <text>L-threonyl-[protein] + ATP = O-phospho-L-threonyl-[protein] + ADP + H(+)</text>
        <dbReference type="Rhea" id="RHEA:46608"/>
        <dbReference type="Rhea" id="RHEA-COMP:11060"/>
        <dbReference type="Rhea" id="RHEA-COMP:11605"/>
        <dbReference type="ChEBI" id="CHEBI:15378"/>
        <dbReference type="ChEBI" id="CHEBI:30013"/>
        <dbReference type="ChEBI" id="CHEBI:30616"/>
        <dbReference type="ChEBI" id="CHEBI:61977"/>
        <dbReference type="ChEBI" id="CHEBI:456216"/>
        <dbReference type="EC" id="2.7.11.1"/>
    </reaction>
</comment>
<dbReference type="GO" id="GO:0005524">
    <property type="term" value="F:ATP binding"/>
    <property type="evidence" value="ECO:0007669"/>
    <property type="project" value="UniProtKB-UniRule"/>
</dbReference>
<evidence type="ECO:0000256" key="12">
    <source>
        <dbReference type="SAM" id="Phobius"/>
    </source>
</evidence>
<evidence type="ECO:0000256" key="1">
    <source>
        <dbReference type="ARBA" id="ARBA00005505"/>
    </source>
</evidence>
<feature type="transmembrane region" description="Helical" evidence="12">
    <location>
        <begin position="1121"/>
        <end position="1144"/>
    </location>
</feature>
<dbReference type="SMART" id="SM00220">
    <property type="entry name" value="S_TKc"/>
    <property type="match status" value="1"/>
</dbReference>
<dbReference type="GO" id="GO:0005737">
    <property type="term" value="C:cytoplasm"/>
    <property type="evidence" value="ECO:0007669"/>
    <property type="project" value="TreeGrafter"/>
</dbReference>
<evidence type="ECO:0000256" key="2">
    <source>
        <dbReference type="ARBA" id="ARBA00012513"/>
    </source>
</evidence>
<protein>
    <recommendedName>
        <fullName evidence="2">non-specific serine/threonine protein kinase</fullName>
        <ecNumber evidence="2">2.7.11.1</ecNumber>
    </recommendedName>
</protein>
<feature type="domain" description="Protein kinase" evidence="13">
    <location>
        <begin position="286"/>
        <end position="784"/>
    </location>
</feature>
<evidence type="ECO:0000256" key="9">
    <source>
        <dbReference type="ARBA" id="ARBA00048679"/>
    </source>
</evidence>
<dbReference type="InterPro" id="IPR000719">
    <property type="entry name" value="Prot_kinase_dom"/>
</dbReference>
<evidence type="ECO:0000256" key="4">
    <source>
        <dbReference type="ARBA" id="ARBA00022679"/>
    </source>
</evidence>
<feature type="region of interest" description="Disordered" evidence="11">
    <location>
        <begin position="1"/>
        <end position="32"/>
    </location>
</feature>
<comment type="catalytic activity">
    <reaction evidence="9">
        <text>L-seryl-[protein] + ATP = O-phospho-L-seryl-[protein] + ADP + H(+)</text>
        <dbReference type="Rhea" id="RHEA:17989"/>
        <dbReference type="Rhea" id="RHEA-COMP:9863"/>
        <dbReference type="Rhea" id="RHEA-COMP:11604"/>
        <dbReference type="ChEBI" id="CHEBI:15378"/>
        <dbReference type="ChEBI" id="CHEBI:29999"/>
        <dbReference type="ChEBI" id="CHEBI:30616"/>
        <dbReference type="ChEBI" id="CHEBI:83421"/>
        <dbReference type="ChEBI" id="CHEBI:456216"/>
        <dbReference type="EC" id="2.7.11.1"/>
    </reaction>
</comment>
<gene>
    <name evidence="14" type="ORF">E1301_Tti017231</name>
</gene>
<dbReference type="InterPro" id="IPR011009">
    <property type="entry name" value="Kinase-like_dom_sf"/>
</dbReference>
<dbReference type="FunFam" id="3.30.200.20:FF:000246">
    <property type="entry name" value="Pim proto-oncogene, serine/threonine kinase,-related 152"/>
    <property type="match status" value="2"/>
</dbReference>
<dbReference type="EC" id="2.7.11.1" evidence="2"/>
<reference evidence="14 15" key="1">
    <citation type="journal article" date="2019" name="Mol. Ecol. Resour.">
        <title>Chromosome-level genome assembly of Triplophysa tibetana, a fish adapted to the harsh high-altitude environment of the Tibetan Plateau.</title>
        <authorList>
            <person name="Yang X."/>
            <person name="Liu H."/>
            <person name="Ma Z."/>
            <person name="Zou Y."/>
            <person name="Zou M."/>
            <person name="Mao Y."/>
            <person name="Li X."/>
            <person name="Wang H."/>
            <person name="Chen T."/>
            <person name="Wang W."/>
            <person name="Yang R."/>
        </authorList>
    </citation>
    <scope>NUCLEOTIDE SEQUENCE [LARGE SCALE GENOMIC DNA]</scope>
    <source>
        <strain evidence="14">TTIB1903HZAU</strain>
        <tissue evidence="14">Muscle</tissue>
    </source>
</reference>
<evidence type="ECO:0000256" key="5">
    <source>
        <dbReference type="ARBA" id="ARBA00022741"/>
    </source>
</evidence>
<dbReference type="Gene3D" id="1.10.510.10">
    <property type="entry name" value="Transferase(Phosphotransferase) domain 1"/>
    <property type="match status" value="3"/>
</dbReference>
<dbReference type="AlphaFoldDB" id="A0A5A9N5P4"/>
<dbReference type="Pfam" id="PF00069">
    <property type="entry name" value="Pkinase"/>
    <property type="match status" value="3"/>
</dbReference>
<comment type="caution">
    <text evidence="14">The sequence shown here is derived from an EMBL/GenBank/DDBJ whole genome shotgun (WGS) entry which is preliminary data.</text>
</comment>
<feature type="compositionally biased region" description="Basic and acidic residues" evidence="11">
    <location>
        <begin position="7"/>
        <end position="30"/>
    </location>
</feature>
<dbReference type="InterPro" id="IPR017441">
    <property type="entry name" value="Protein_kinase_ATP_BS"/>
</dbReference>
<evidence type="ECO:0000256" key="3">
    <source>
        <dbReference type="ARBA" id="ARBA00022527"/>
    </source>
</evidence>
<keyword evidence="3" id="KW-0723">Serine/threonine-protein kinase</keyword>
<sequence>MGQKFGKGVESDGVVDRSGVHDKCTRSPDWERDEGDLFWTWSATPAIESINSLVNRESVEEVDLFWPSGSNKVQVESCEGEAEEVDLFWTSRTTPDEERPPVTDVTLVADPAEDEMSGQAVTPECQENPETLSGDLEMLTSQDPLAHVENPVLSDSQMHLGLDLNSSVQDPVPIEADREAEIQETSDDEISGQAVTPECQENPETLSGDLEILTSQDPLAHVENPVLSDSQMHLGLDLNSSVQDPVPIEADREAEIQETSDGQSEEKLEEDEISGVIFQEINSTMYEIGELLAVDGSVAVFEGTRVQDNLKVVVKYLYTTERVDYISIPGYPEPLPRQVGLHMLACQGDDVPELVQLVDWQEYPDRFVMVLERPSTFEALDVFVASKGGELDELSAREIMWQATWAAHVCCQRRVFHRDINMKNLFIKADTLALKLDNFGCGDLLQKSAYTSFTGTRDYVCPEFLLTGEYYGRPATVYSLGVLLFAMLCGKFPDCNDRNLIRYKDGLTEGEIFIRATVDRNKNDLIKELNKMMNESKYDIQINSRFKVKDPSDGLQTPVHSENDDVIQYQDDAGSDVHVEWISEMEMEEKDPSVVIQEINRNQYELGRMLGEGGFGKVYDGIRVHDGLKVAVKIVGKNEYVIDDYIDIPDYPELVPREVGLQMLACKGKSVPTIIQFLDWEDRLDQYVMVLERPSPCTDIYLGPEYFLTGEYYGKPATVYSLGMVLFVMLCGKFPSLDDLDQIDERRWCKDGLTKECCRLVEDCLEKNPDKRIHLERIRYHEWFQDKYRRDGLQSPVRPGGDDVVGNPDDAGSNILIIRTSNGQSEVKLEGAENPGVSIQEINCCQYEIGPMLGEGGYGKVYEGTRVRDGLKPGYLEPLPREVYLQMLACGGTSVPTIIQFLDWEDRLDRYVMVMERPSPCTRFYACPEFLNTGEYHGKPATVYSLGIVLFTLVCGKYPNRNDRHRINEKIWHKEGLTEQCCDLIQACMRTNPEERIRLEEIFDHKSESYSNVTDRTSGVRNNRGVFQIMSVPSAVRGLRCGYSWTNKAVILVWDHPNVEESMYHFEVQVNGRSPKIVNDTWDQIADVPSVGYFDISITSIYGCRRSDPMSIRCETKLKGVIVGSVAAVSGLFIICVLSCREVFIKLRSFKRSSREVVVQTTNQTVFINDSSINTQENVYEDLDESTRVQAPYEICRLPRCFKGPSVQGINISDVVVYEN</sequence>
<evidence type="ECO:0000256" key="7">
    <source>
        <dbReference type="ARBA" id="ARBA00022840"/>
    </source>
</evidence>
<evidence type="ECO:0000256" key="11">
    <source>
        <dbReference type="SAM" id="MobiDB-lite"/>
    </source>
</evidence>
<comment type="similarity">
    <text evidence="1">Belongs to the protein kinase superfamily. CAMK Ser/Thr protein kinase family. PIM subfamily.</text>
</comment>
<keyword evidence="6 14" id="KW-0418">Kinase</keyword>
<evidence type="ECO:0000256" key="6">
    <source>
        <dbReference type="ARBA" id="ARBA00022777"/>
    </source>
</evidence>
<dbReference type="InterPro" id="IPR051138">
    <property type="entry name" value="PIM_Ser/Thr_kinase"/>
</dbReference>
<dbReference type="Proteomes" id="UP000324632">
    <property type="component" value="Chromosome 22"/>
</dbReference>
<dbReference type="GO" id="GO:0043066">
    <property type="term" value="P:negative regulation of apoptotic process"/>
    <property type="evidence" value="ECO:0007669"/>
    <property type="project" value="TreeGrafter"/>
</dbReference>
<dbReference type="SUPFAM" id="SSF56112">
    <property type="entry name" value="Protein kinase-like (PK-like)"/>
    <property type="match status" value="3"/>
</dbReference>
<keyword evidence="12" id="KW-1133">Transmembrane helix</keyword>
<evidence type="ECO:0000259" key="13">
    <source>
        <dbReference type="PROSITE" id="PS50011"/>
    </source>
</evidence>
<keyword evidence="12" id="KW-0472">Membrane</keyword>
<proteinExistence type="inferred from homology"/>
<dbReference type="PANTHER" id="PTHR22984">
    <property type="entry name" value="SERINE/THREONINE-PROTEIN KINASE PIM"/>
    <property type="match status" value="1"/>
</dbReference>
<keyword evidence="7 10" id="KW-0067">ATP-binding</keyword>
<evidence type="ECO:0000313" key="14">
    <source>
        <dbReference type="EMBL" id="KAA0704528.1"/>
    </source>
</evidence>
<keyword evidence="4" id="KW-0808">Transferase</keyword>
<evidence type="ECO:0000313" key="15">
    <source>
        <dbReference type="Proteomes" id="UP000324632"/>
    </source>
</evidence>
<accession>A0A5A9N5P4</accession>